<dbReference type="Gene3D" id="2.60.40.3440">
    <property type="match status" value="2"/>
</dbReference>
<evidence type="ECO:0000313" key="5">
    <source>
        <dbReference type="Proteomes" id="UP000587415"/>
    </source>
</evidence>
<dbReference type="Proteomes" id="UP000587415">
    <property type="component" value="Unassembled WGS sequence"/>
</dbReference>
<proteinExistence type="predicted"/>
<dbReference type="SMART" id="SM00671">
    <property type="entry name" value="SEL1"/>
    <property type="match status" value="4"/>
</dbReference>
<name>A0A7X5YJW8_9CAUL</name>
<dbReference type="Gene3D" id="1.25.40.10">
    <property type="entry name" value="Tetratricopeptide repeat domain"/>
    <property type="match status" value="1"/>
</dbReference>
<dbReference type="InterPro" id="IPR011049">
    <property type="entry name" value="Serralysin-like_metalloprot_C"/>
</dbReference>
<dbReference type="InterPro" id="IPR006597">
    <property type="entry name" value="Sel1-like"/>
</dbReference>
<keyword evidence="2" id="KW-0964">Secreted</keyword>
<dbReference type="PRINTS" id="PR00313">
    <property type="entry name" value="CABNDNGRPT"/>
</dbReference>
<dbReference type="Pfam" id="PF17963">
    <property type="entry name" value="Big_9"/>
    <property type="match status" value="4"/>
</dbReference>
<dbReference type="SUPFAM" id="SSF49313">
    <property type="entry name" value="Cadherin-like"/>
    <property type="match status" value="1"/>
</dbReference>
<dbReference type="InterPro" id="IPR018511">
    <property type="entry name" value="Hemolysin-typ_Ca-bd_CS"/>
</dbReference>
<dbReference type="NCBIfam" id="NF012211">
    <property type="entry name" value="tand_rpt_95"/>
    <property type="match status" value="3"/>
</dbReference>
<comment type="subcellular location">
    <subcellularLocation>
        <location evidence="1">Secreted</location>
    </subcellularLocation>
</comment>
<sequence>MRTLATEPDRDDAFPAVPEKAGFASPPIDGALSAGAQPSDPIADPAPTYEYSFDFDYGLGPWTTWLAPSVVHEAGGEHESFTRLHAPGALDPNHIDGIGALRLIAHLSVPAVGSPGILNLLDAEFEITVRATDYHANGGKLVVWLCRYVPEEGVFKNYYVNLVANNWANTGNDLTDQLVEGEWVTITVQLSDDPADWTYAGENHSQQGDWADRYQPFGVTETLSQTDATLHLVVINDEPDEFPTGFLDIANITVRTQTPAIPSHPNNTNTNREFFHGLEDQVTAGTLVGDGVVNLANATFTLVPGSATNGAVTLDPATGAFVFTPNANYFGPTDFVGPATFRYTVSDGVHTSAVRTAYIYIGGINDAPVASTQDEAMEIAAGEAFTYGLRLGSDVDHDERLTYHLVGGSETNGTVTIDPSNGRYVFTPADGFSGQATFSYYVSDGQLDSAPKTVTLTVLADGEPAVRLTYNQAVDLLIAGDFQGFVRNIILLADRGDVGGAYFYGTWLRNGQNVPMDTALAAHYLEMVRQIPDAALMLADMYVSGEGVARDYAEARELYESLPNNGTALYRLAILHDNGYGGPVDDAGAVALYVKAAELGNADAMYTLGRRYLSGEGVAVSAADAYFWLGVGLKLNGGPAVGAFDQLLVFNMQQAVTLGLTAGQKAALDAAIAGWTPGQSVPVNDAPTPGDESAVHAGSTNQPVLGTLAHATDVDGESPRYVLVAGSALHGTVTINADTGAFVFTPANGYFGPASFRYYVTDGQANSAEVEVAFEIELGTAALADGAAVNETGGLTATASAGLLVNDTVSADGASLVVSSVNGSAGNVGQTIAGTYGDITVNADGSYSFQAYASTAALTQGQTAVETITYAVTDGLGVTSTSTLTITVNGQGGTILNGSGVLIGSQFGDLITGGTGSDVILGQGGDDVIDGGSGGANEIYGGAGNDTFILSAVGDTVIELANEGTDTVRTSLNTFILGQNIENLTFTGSGDLTATGNASNNVFVVGTGANVIDGAGGVDTVDYGSATGGLTVKLANGSAVKGGGVNDVLTSIENVIGSAFNDTLVGTSGANRLEGGLGSDYLIGGAGDDILVGGAGLANAMQGGTGNDLYIMTAAGDSLNEFAGEGVDSVQTSLTAYSLRANFENLTYTGSAAFTGYGNNENNIIISGAGNDTLRSGGGSDTLNAGGGVDTVDYSDATAAVSVNLRSHSASKSAGGADVLIGFENITGSAYADVLISDHGGSVLNGGLGSDYLIGGNGADVLIGGAGQANAMQGGAGNDRYIVSVVGDSLSEFAGEGVDTVETTLSQYTLRDNFENLVFTGSGAFSGVGNSANNQLTGGAFNDILRGGGGSDILNGGGGADTADYATATAGVTVNIRTQSATKSAGGSDTLVSIENVTGSAFNDTLIGGAGFNSLNGGAGNDTVDYSAAAGAVTVKLAGSLASADGDGATDLLISIENVTGSAFNDLLFGDAQNNVLSGGAGSDTLLGQAGDDVLIGGAGAANIMQGGLGDDRYVVTAVGDTLTEFAGQGIDTVETSLAAYTLRDYFEKLTYIGSGNFTGLGNAADNVITGGLGADTLKGAAGNDVLVGGDGAANLLQGGTGDDRYVVTAAGDTVTELAGEGTDTIQTTLAAWTLQNHVENLTYIGSGAFSGTGNALANVITGGGHADVLNGGDGADTLVGGAGDDVLTGGDGAANILQGGTGDDRYIVTAAGDTVTELSGEGTDVVETTLASWTLQNNVENLTYTGVGAFAGTGNGLDNIITGGAGGDTLIGAGGNDVLIGGDGAANVLQGGTGDDRYVVTTAGDTVTELSGEGVDTVETNLSTWTLQDHVENLTYTGSGAFTGSGNALGNVITGGGNADALDGGEGADTLVGGAGDDVLTGGDGAANVLQGGTGDDRYVVTAAGDTVTELADEGVDLIETTLSAWTLQANVENLTYTGGGDFTGTGNALDNVITGGAHADALNGGEGADTLVGGAGDDVLTGGDGASNILQGGTGADRYVVTAAGDIVTELADEGVDVIETNLTTWTLQDHVENLTYTGSGAFTGSGNGLDNVITGGGDADLLDGGEGADTLIGAVGDDVLTGGAGAANILQGGTGDDRYVVTAAGDTVTELADEGVDLVETTLSAWTLQANVENLTYTGAGDFAGTGNELDNVVTGGDGSDTLSGAAGNDVLIGGAGAANVLQGGVGDDRYVVTAEGDTVTELADEGLDVIETNLSTWTLQDHVENLTYTGSGAFTGSGNALDNVITGGGEADLLDGGEGADTLIGAAGDDVLTGGAGAANVLQGGTGDDRYVVAAEGDTVTELADEGVDVVETTLSAWTLQANVENLTYTGSGDFAGTGNELDNVVTGGDGSDTLNGAAGNDVLIGGAGAANVLQGGAGDDRYVVTAEGDTVTELADEGVDQVETTLAAYVLGDNLETLAFVGAGAFEGTGNALDNVITGGAANDTLSGGAGNDALNGGDGEDTALLSGAQASYTVTLNEDGSVTVVDTAAGEDGDDGTDILNGMEFLHFGDGSVLDLSTLSPPGAPLQGPDAKTFATAFTAPAAQDDAAVALTFESLGQRAADPDLSGKFMGLFDHQLTLSFDGVSPTFGHEPVDQDPDWFF</sequence>
<protein>
    <submittedName>
        <fullName evidence="4">Ca2+-binding RTX toxin-like protein</fullName>
    </submittedName>
</protein>
<evidence type="ECO:0000313" key="4">
    <source>
        <dbReference type="EMBL" id="NJC41310.1"/>
    </source>
</evidence>
<comment type="caution">
    <text evidence="4">The sequence shown here is derived from an EMBL/GenBank/DDBJ whole genome shotgun (WGS) entry which is preliminary data.</text>
</comment>
<dbReference type="PROSITE" id="PS00330">
    <property type="entry name" value="HEMOLYSIN_CALCIUM"/>
    <property type="match status" value="5"/>
</dbReference>
<dbReference type="EMBL" id="JAATJM010000001">
    <property type="protein sequence ID" value="NJC41310.1"/>
    <property type="molecule type" value="Genomic_DNA"/>
</dbReference>
<dbReference type="Gene3D" id="2.150.10.10">
    <property type="entry name" value="Serralysin-like metalloprotease, C-terminal"/>
    <property type="match status" value="12"/>
</dbReference>
<dbReference type="InterPro" id="IPR015919">
    <property type="entry name" value="Cadherin-like_sf"/>
</dbReference>
<dbReference type="GO" id="GO:0005576">
    <property type="term" value="C:extracellular region"/>
    <property type="evidence" value="ECO:0007669"/>
    <property type="project" value="UniProtKB-SubCell"/>
</dbReference>
<dbReference type="Pfam" id="PF08238">
    <property type="entry name" value="Sel1"/>
    <property type="match status" value="4"/>
</dbReference>
<dbReference type="InterPro" id="IPR001343">
    <property type="entry name" value="Hemolysn_Ca-bd"/>
</dbReference>
<dbReference type="PANTHER" id="PTHR38340:SF1">
    <property type="entry name" value="S-LAYER PROTEIN"/>
    <property type="match status" value="1"/>
</dbReference>
<dbReference type="PANTHER" id="PTHR38340">
    <property type="entry name" value="S-LAYER PROTEIN"/>
    <property type="match status" value="1"/>
</dbReference>
<accession>A0A7X5YJW8</accession>
<dbReference type="SUPFAM" id="SSF51120">
    <property type="entry name" value="beta-Roll"/>
    <property type="match status" value="13"/>
</dbReference>
<feature type="region of interest" description="Disordered" evidence="3">
    <location>
        <begin position="1"/>
        <end position="20"/>
    </location>
</feature>
<evidence type="ECO:0000256" key="3">
    <source>
        <dbReference type="SAM" id="MobiDB-lite"/>
    </source>
</evidence>
<dbReference type="InterPro" id="IPR050557">
    <property type="entry name" value="RTX_toxin/Mannuronan_C5-epim"/>
</dbReference>
<dbReference type="InterPro" id="IPR011990">
    <property type="entry name" value="TPR-like_helical_dom_sf"/>
</dbReference>
<dbReference type="GO" id="GO:0005509">
    <property type="term" value="F:calcium ion binding"/>
    <property type="evidence" value="ECO:0007669"/>
    <property type="project" value="InterPro"/>
</dbReference>
<dbReference type="GO" id="GO:0016020">
    <property type="term" value="C:membrane"/>
    <property type="evidence" value="ECO:0007669"/>
    <property type="project" value="InterPro"/>
</dbReference>
<organism evidence="4 5">
    <name type="scientific">Brevundimonas alba</name>
    <dbReference type="NCBI Taxonomy" id="74314"/>
    <lineage>
        <taxon>Bacteria</taxon>
        <taxon>Pseudomonadati</taxon>
        <taxon>Pseudomonadota</taxon>
        <taxon>Alphaproteobacteria</taxon>
        <taxon>Caulobacterales</taxon>
        <taxon>Caulobacteraceae</taxon>
        <taxon>Brevundimonas</taxon>
    </lineage>
</organism>
<keyword evidence="5" id="KW-1185">Reference proteome</keyword>
<gene>
    <name evidence="4" type="ORF">GGQ87_001568</name>
</gene>
<reference evidence="4 5" key="1">
    <citation type="submission" date="2020-03" db="EMBL/GenBank/DDBJ databases">
        <title>Genomic Encyclopedia of Type Strains, Phase IV (KMG-IV): sequencing the most valuable type-strain genomes for metagenomic binning, comparative biology and taxonomic classification.</title>
        <authorList>
            <person name="Goeker M."/>
        </authorList>
    </citation>
    <scope>NUCLEOTIDE SEQUENCE [LARGE SCALE GENOMIC DNA]</scope>
    <source>
        <strain evidence="4 5">DSM 4736</strain>
    </source>
</reference>
<evidence type="ECO:0000256" key="2">
    <source>
        <dbReference type="ARBA" id="ARBA00022525"/>
    </source>
</evidence>
<evidence type="ECO:0000256" key="1">
    <source>
        <dbReference type="ARBA" id="ARBA00004613"/>
    </source>
</evidence>
<dbReference type="Pfam" id="PF00353">
    <property type="entry name" value="HemolysinCabind"/>
    <property type="match status" value="19"/>
</dbReference>
<dbReference type="SUPFAM" id="SSF81901">
    <property type="entry name" value="HCP-like"/>
    <property type="match status" value="1"/>
</dbReference>